<dbReference type="PROSITE" id="PS51186">
    <property type="entry name" value="GNAT"/>
    <property type="match status" value="1"/>
</dbReference>
<evidence type="ECO:0000313" key="2">
    <source>
        <dbReference type="EMBL" id="UYM05890.1"/>
    </source>
</evidence>
<dbReference type="GO" id="GO:0016747">
    <property type="term" value="F:acyltransferase activity, transferring groups other than amino-acyl groups"/>
    <property type="evidence" value="ECO:0007669"/>
    <property type="project" value="InterPro"/>
</dbReference>
<keyword evidence="3" id="KW-1185">Reference proteome</keyword>
<sequence>MIVTYRNYDLDDDRSRVDRDALWEFLSTSVYWARWRTRTDIETQLWNAWRIVGVYAPDSGAMVGYARAISDGVSFAYLADVYVLPIARGNGLGKELVRVMIDAGPGADMRWTLHTDDAHGLYAQFGFAKPDETYLERPSRKG</sequence>
<dbReference type="PANTHER" id="PTHR43233:SF1">
    <property type="entry name" value="FAMILY N-ACETYLTRANSFERASE, PUTATIVE (AFU_ORTHOLOGUE AFUA_6G03350)-RELATED"/>
    <property type="match status" value="1"/>
</dbReference>
<name>A0AA46TII4_9ACTN</name>
<organism evidence="2 3">
    <name type="scientific">Solicola gregarius</name>
    <dbReference type="NCBI Taxonomy" id="2908642"/>
    <lineage>
        <taxon>Bacteria</taxon>
        <taxon>Bacillati</taxon>
        <taxon>Actinomycetota</taxon>
        <taxon>Actinomycetes</taxon>
        <taxon>Propionibacteriales</taxon>
        <taxon>Nocardioidaceae</taxon>
        <taxon>Solicola</taxon>
    </lineage>
</organism>
<dbReference type="SUPFAM" id="SSF55729">
    <property type="entry name" value="Acyl-CoA N-acyltransferases (Nat)"/>
    <property type="match status" value="1"/>
</dbReference>
<dbReference type="Pfam" id="PF00583">
    <property type="entry name" value="Acetyltransf_1"/>
    <property type="match status" value="1"/>
</dbReference>
<dbReference type="Gene3D" id="3.40.630.30">
    <property type="match status" value="1"/>
</dbReference>
<evidence type="ECO:0000313" key="3">
    <source>
        <dbReference type="Proteomes" id="UP001164390"/>
    </source>
</evidence>
<protein>
    <submittedName>
        <fullName evidence="2">GNAT family N-acetyltransferase</fullName>
    </submittedName>
</protein>
<dbReference type="InterPro" id="IPR053144">
    <property type="entry name" value="Acetyltransferase_Butenolide"/>
</dbReference>
<dbReference type="RefSeq" id="WP_271634731.1">
    <property type="nucleotide sequence ID" value="NZ_CP094970.1"/>
</dbReference>
<dbReference type="PANTHER" id="PTHR43233">
    <property type="entry name" value="FAMILY N-ACETYLTRANSFERASE, PUTATIVE (AFU_ORTHOLOGUE AFUA_6G03350)-RELATED"/>
    <property type="match status" value="1"/>
</dbReference>
<accession>A0AA46TII4</accession>
<dbReference type="InterPro" id="IPR016181">
    <property type="entry name" value="Acyl_CoA_acyltransferase"/>
</dbReference>
<dbReference type="EMBL" id="CP094970">
    <property type="protein sequence ID" value="UYM05890.1"/>
    <property type="molecule type" value="Genomic_DNA"/>
</dbReference>
<dbReference type="Proteomes" id="UP001164390">
    <property type="component" value="Chromosome"/>
</dbReference>
<feature type="domain" description="N-acetyltransferase" evidence="1">
    <location>
        <begin position="3"/>
        <end position="142"/>
    </location>
</feature>
<proteinExistence type="predicted"/>
<dbReference type="CDD" id="cd04301">
    <property type="entry name" value="NAT_SF"/>
    <property type="match status" value="1"/>
</dbReference>
<dbReference type="AlphaFoldDB" id="A0AA46TII4"/>
<reference evidence="2" key="1">
    <citation type="submission" date="2022-01" db="EMBL/GenBank/DDBJ databases">
        <title>Nocardioidaceae gen. sp. A5X3R13.</title>
        <authorList>
            <person name="Lopez Marin M.A."/>
            <person name="Uhlik O."/>
        </authorList>
    </citation>
    <scope>NUCLEOTIDE SEQUENCE</scope>
    <source>
        <strain evidence="2">A5X3R13</strain>
    </source>
</reference>
<dbReference type="KEGG" id="sgrg:L0C25_02105"/>
<dbReference type="InterPro" id="IPR000182">
    <property type="entry name" value="GNAT_dom"/>
</dbReference>
<evidence type="ECO:0000259" key="1">
    <source>
        <dbReference type="PROSITE" id="PS51186"/>
    </source>
</evidence>
<gene>
    <name evidence="2" type="ORF">L0C25_02105</name>
</gene>